<evidence type="ECO:0000313" key="4">
    <source>
        <dbReference type="Proteomes" id="UP000229307"/>
    </source>
</evidence>
<dbReference type="EMBL" id="PFMR01000152">
    <property type="protein sequence ID" value="PIZ16915.1"/>
    <property type="molecule type" value="Genomic_DNA"/>
</dbReference>
<proteinExistence type="predicted"/>
<dbReference type="GO" id="GO:0005524">
    <property type="term" value="F:ATP binding"/>
    <property type="evidence" value="ECO:0007669"/>
    <property type="project" value="InterPro"/>
</dbReference>
<dbReference type="PIRSF" id="PIRSF029347">
    <property type="entry name" value="RecF"/>
    <property type="match status" value="1"/>
</dbReference>
<dbReference type="InterPro" id="IPR003959">
    <property type="entry name" value="ATPase_AAA_core"/>
</dbReference>
<accession>A0A2M7SBM0</accession>
<dbReference type="GO" id="GO:0016887">
    <property type="term" value="F:ATP hydrolysis activity"/>
    <property type="evidence" value="ECO:0007669"/>
    <property type="project" value="InterPro"/>
</dbReference>
<feature type="domain" description="Endonuclease GajA/Old nuclease/RecF-like AAA" evidence="1">
    <location>
        <begin position="8"/>
        <end position="52"/>
    </location>
</feature>
<evidence type="ECO:0000313" key="3">
    <source>
        <dbReference type="EMBL" id="PIZ16915.1"/>
    </source>
</evidence>
<dbReference type="Gene3D" id="3.40.50.300">
    <property type="entry name" value="P-loop containing nucleotide triphosphate hydrolases"/>
    <property type="match status" value="2"/>
</dbReference>
<reference evidence="4" key="1">
    <citation type="submission" date="2017-09" db="EMBL/GenBank/DDBJ databases">
        <title>Depth-based differentiation of microbial function through sediment-hosted aquifers and enrichment of novel symbionts in the deep terrestrial subsurface.</title>
        <authorList>
            <person name="Probst A.J."/>
            <person name="Ladd B."/>
            <person name="Jarett J.K."/>
            <person name="Geller-Mcgrath D.E."/>
            <person name="Sieber C.M.K."/>
            <person name="Emerson J.B."/>
            <person name="Anantharaman K."/>
            <person name="Thomas B.C."/>
            <person name="Malmstrom R."/>
            <person name="Stieglmeier M."/>
            <person name="Klingl A."/>
            <person name="Woyke T."/>
            <person name="Ryan C.M."/>
            <person name="Banfield J.F."/>
        </authorList>
    </citation>
    <scope>NUCLEOTIDE SEQUENCE [LARGE SCALE GENOMIC DNA]</scope>
</reference>
<evidence type="ECO:0008006" key="5">
    <source>
        <dbReference type="Google" id="ProtNLM"/>
    </source>
</evidence>
<sequence length="405" mass="45178">MMKNPIFISELILKRFRSILSAKIPFENLTFLVGRNGAGKSNIVDIFQFLSDLMTVPLKAALDTRGGLDAVRHRSSQRGYPASMGLRLNFTIPMSNNIKKKGMYAFEIKALPKHQFEVVREQCRLEGNQEFEWFDRHVTSFSSSLGLKPSLDPQSLVLPIIGGTFEFMPVLKSIASMQVYSIVPSQIRELQSPDSGLRLQSDGSNITSVLQELQRSHEDVFKNLGELLKAVVPGINSVRTKKHAKKLSLEFTQSWSNGKNGQKSKEIKFESFSMSDGTLRAIGVLTALLQQPIPSLIVIEEPEATIHPGALGALMDGVRTSSRNTQIILTTHCPEILDFKWLNPDQIRVVDWQKGATQVYKPSQAAIESVRNNLMGLGDLMRSGILESGNELFEPHIAQLNLFED</sequence>
<dbReference type="InterPro" id="IPR041685">
    <property type="entry name" value="AAA_GajA/Old/RecF-like"/>
</dbReference>
<name>A0A2M7SBM0_9BACT</name>
<gene>
    <name evidence="3" type="ORF">COY52_05675</name>
</gene>
<dbReference type="Proteomes" id="UP000229307">
    <property type="component" value="Unassembled WGS sequence"/>
</dbReference>
<evidence type="ECO:0000259" key="2">
    <source>
        <dbReference type="Pfam" id="PF13304"/>
    </source>
</evidence>
<dbReference type="InterPro" id="IPR014555">
    <property type="entry name" value="RecF-like"/>
</dbReference>
<dbReference type="Pfam" id="PF13304">
    <property type="entry name" value="AAA_21"/>
    <property type="match status" value="1"/>
</dbReference>
<organism evidence="3 4">
    <name type="scientific">Candidatus Desantisbacteria bacterium CG_4_10_14_0_8_um_filter_48_22</name>
    <dbReference type="NCBI Taxonomy" id="1974543"/>
    <lineage>
        <taxon>Bacteria</taxon>
        <taxon>Candidatus Desantisiibacteriota</taxon>
    </lineage>
</organism>
<dbReference type="SUPFAM" id="SSF52540">
    <property type="entry name" value="P-loop containing nucleoside triphosphate hydrolases"/>
    <property type="match status" value="1"/>
</dbReference>
<dbReference type="PANTHER" id="PTHR40396:SF1">
    <property type="entry name" value="ATPASE AAA-TYPE CORE DOMAIN-CONTAINING PROTEIN"/>
    <property type="match status" value="1"/>
</dbReference>
<dbReference type="InterPro" id="IPR027417">
    <property type="entry name" value="P-loop_NTPase"/>
</dbReference>
<comment type="caution">
    <text evidence="3">The sequence shown here is derived from an EMBL/GenBank/DDBJ whole genome shotgun (WGS) entry which is preliminary data.</text>
</comment>
<protein>
    <recommendedName>
        <fullName evidence="5">ATPase AAA-type core domain-containing protein</fullName>
    </recommendedName>
</protein>
<evidence type="ECO:0000259" key="1">
    <source>
        <dbReference type="Pfam" id="PF13175"/>
    </source>
</evidence>
<dbReference type="AlphaFoldDB" id="A0A2M7SBM0"/>
<dbReference type="Pfam" id="PF13175">
    <property type="entry name" value="AAA_15"/>
    <property type="match status" value="1"/>
</dbReference>
<feature type="domain" description="ATPase AAA-type core" evidence="2">
    <location>
        <begin position="266"/>
        <end position="338"/>
    </location>
</feature>
<dbReference type="PANTHER" id="PTHR40396">
    <property type="entry name" value="ATPASE-LIKE PROTEIN"/>
    <property type="match status" value="1"/>
</dbReference>